<accession>A0A7T4QYQ4</accession>
<evidence type="ECO:0000313" key="5">
    <source>
        <dbReference type="Proteomes" id="UP000596063"/>
    </source>
</evidence>
<dbReference type="Pfam" id="PF07859">
    <property type="entry name" value="Abhydrolase_3"/>
    <property type="match status" value="1"/>
</dbReference>
<evidence type="ECO:0000256" key="1">
    <source>
        <dbReference type="ARBA" id="ARBA00010515"/>
    </source>
</evidence>
<evidence type="ECO:0000259" key="3">
    <source>
        <dbReference type="Pfam" id="PF07859"/>
    </source>
</evidence>
<feature type="domain" description="Alpha/beta hydrolase fold-3" evidence="3">
    <location>
        <begin position="48"/>
        <end position="249"/>
    </location>
</feature>
<dbReference type="SUPFAM" id="SSF53474">
    <property type="entry name" value="alpha/beta-Hydrolases"/>
    <property type="match status" value="1"/>
</dbReference>
<dbReference type="InterPro" id="IPR050300">
    <property type="entry name" value="GDXG_lipolytic_enzyme"/>
</dbReference>
<keyword evidence="2 4" id="KW-0378">Hydrolase</keyword>
<evidence type="ECO:0000256" key="2">
    <source>
        <dbReference type="ARBA" id="ARBA00022801"/>
    </source>
</evidence>
<dbReference type="InterPro" id="IPR013094">
    <property type="entry name" value="AB_hydrolase_3"/>
</dbReference>
<dbReference type="RefSeq" id="WP_198568589.1">
    <property type="nucleotide sequence ID" value="NZ_CP066167.1"/>
</dbReference>
<reference evidence="4 5" key="1">
    <citation type="submission" date="2020-12" db="EMBL/GenBank/DDBJ databases">
        <authorList>
            <person name="Shan Y."/>
        </authorList>
    </citation>
    <scope>NUCLEOTIDE SEQUENCE [LARGE SCALE GENOMIC DNA]</scope>
    <source>
        <strain evidence="5">csc3.9</strain>
    </source>
</reference>
<protein>
    <submittedName>
        <fullName evidence="4">Alpha/beta hydrolase</fullName>
    </submittedName>
</protein>
<keyword evidence="5" id="KW-1185">Reference proteome</keyword>
<name>A0A7T4QYQ4_9GAMM</name>
<sequence>MPYGVQRATALAATNLCIAPAGMQYRAIELGGVAGEAVSVGNTDDGTLLWFHGGGYCVGSSQTDRAPAGQFSKASATRVILPDYRLAPEHPHPAALEDALSVYRALIDQQQDPSKLVIGGDSAGGGLALALAITLREQGLPLPAGMALFSPWVDLRNVLDSHRSRAAADPWLTSKMLNNWAAAYCGNQPVDLPTCSPLLADLHDLPATLIQVGECEILLDDSVELDKKLRASGVNSELQIFDDMWHVFFLQAGLLSQADNAVAAMGAFIRQQIDGEREAINN</sequence>
<comment type="similarity">
    <text evidence="1">Belongs to the 'GDXG' lipolytic enzyme family.</text>
</comment>
<dbReference type="EMBL" id="CP066167">
    <property type="protein sequence ID" value="QQD17087.1"/>
    <property type="molecule type" value="Genomic_DNA"/>
</dbReference>
<dbReference type="PANTHER" id="PTHR48081">
    <property type="entry name" value="AB HYDROLASE SUPERFAMILY PROTEIN C4A8.06C"/>
    <property type="match status" value="1"/>
</dbReference>
<dbReference type="Proteomes" id="UP000596063">
    <property type="component" value="Chromosome"/>
</dbReference>
<dbReference type="PANTHER" id="PTHR48081:SF30">
    <property type="entry name" value="ACETYL-HYDROLASE LIPR-RELATED"/>
    <property type="match status" value="1"/>
</dbReference>
<dbReference type="KEGG" id="snan:I6N98_11990"/>
<gene>
    <name evidence="4" type="ORF">I6N98_11990</name>
</gene>
<proteinExistence type="inferred from homology"/>
<dbReference type="AlphaFoldDB" id="A0A7T4QYQ4"/>
<evidence type="ECO:0000313" key="4">
    <source>
        <dbReference type="EMBL" id="QQD17087.1"/>
    </source>
</evidence>
<dbReference type="InterPro" id="IPR029058">
    <property type="entry name" value="AB_hydrolase_fold"/>
</dbReference>
<dbReference type="GO" id="GO:0004806">
    <property type="term" value="F:triacylglycerol lipase activity"/>
    <property type="evidence" value="ECO:0007669"/>
    <property type="project" value="TreeGrafter"/>
</dbReference>
<dbReference type="Gene3D" id="3.40.50.1820">
    <property type="entry name" value="alpha/beta hydrolase"/>
    <property type="match status" value="1"/>
</dbReference>
<organism evidence="4 5">
    <name type="scientific">Spongiibacter nanhainus</name>
    <dbReference type="NCBI Taxonomy" id="2794344"/>
    <lineage>
        <taxon>Bacteria</taxon>
        <taxon>Pseudomonadati</taxon>
        <taxon>Pseudomonadota</taxon>
        <taxon>Gammaproteobacteria</taxon>
        <taxon>Cellvibrionales</taxon>
        <taxon>Spongiibacteraceae</taxon>
        <taxon>Spongiibacter</taxon>
    </lineage>
</organism>